<reference evidence="2" key="1">
    <citation type="submission" date="2023-11" db="EMBL/GenBank/DDBJ databases">
        <title>Genome assemblies of two species of porcelain crab, Petrolisthes cinctipes and Petrolisthes manimaculis (Anomura: Porcellanidae).</title>
        <authorList>
            <person name="Angst P."/>
        </authorList>
    </citation>
    <scope>NUCLEOTIDE SEQUENCE</scope>
    <source>
        <strain evidence="2">PB745_02</strain>
        <tissue evidence="2">Gill</tissue>
    </source>
</reference>
<comment type="caution">
    <text evidence="2">The sequence shown here is derived from an EMBL/GenBank/DDBJ whole genome shotgun (WGS) entry which is preliminary data.</text>
</comment>
<dbReference type="Proteomes" id="UP001292094">
    <property type="component" value="Unassembled WGS sequence"/>
</dbReference>
<evidence type="ECO:0000313" key="2">
    <source>
        <dbReference type="EMBL" id="KAK4318066.1"/>
    </source>
</evidence>
<organism evidence="2 3">
    <name type="scientific">Petrolisthes manimaculis</name>
    <dbReference type="NCBI Taxonomy" id="1843537"/>
    <lineage>
        <taxon>Eukaryota</taxon>
        <taxon>Metazoa</taxon>
        <taxon>Ecdysozoa</taxon>
        <taxon>Arthropoda</taxon>
        <taxon>Crustacea</taxon>
        <taxon>Multicrustacea</taxon>
        <taxon>Malacostraca</taxon>
        <taxon>Eumalacostraca</taxon>
        <taxon>Eucarida</taxon>
        <taxon>Decapoda</taxon>
        <taxon>Pleocyemata</taxon>
        <taxon>Anomura</taxon>
        <taxon>Galatheoidea</taxon>
        <taxon>Porcellanidae</taxon>
        <taxon>Petrolisthes</taxon>
    </lineage>
</organism>
<protein>
    <submittedName>
        <fullName evidence="2">Uncharacterized protein</fullName>
    </submittedName>
</protein>
<dbReference type="Gene3D" id="3.30.70.1820">
    <property type="entry name" value="L1 transposable element, RRM domain"/>
    <property type="match status" value="1"/>
</dbReference>
<dbReference type="AlphaFoldDB" id="A0AAE1UF14"/>
<name>A0AAE1UF14_9EUCA</name>
<feature type="region of interest" description="Disordered" evidence="1">
    <location>
        <begin position="332"/>
        <end position="360"/>
    </location>
</feature>
<keyword evidence="3" id="KW-1185">Reference proteome</keyword>
<feature type="compositionally biased region" description="Low complexity" evidence="1">
    <location>
        <begin position="281"/>
        <end position="309"/>
    </location>
</feature>
<evidence type="ECO:0000256" key="1">
    <source>
        <dbReference type="SAM" id="MobiDB-lite"/>
    </source>
</evidence>
<proteinExistence type="predicted"/>
<sequence>MLRQDKIVRWQTTFFNEAAPQEHAQLTNITISVEAMERAIREIKPNADAVPDGVPAILLAKCSKALLTARIQAAEKRTEDVVKSLEFTQAEVSDLLNEVNVLRKSDSENQGTINVLELRIEELERKSNYQEDYNRRSNLRFTGIQEQYGETWEEAAVTVTKLIEEKLQLPAVKLERVHRTGPVTPTGHRVLTAFPVNSRAHGQQYFILDRHSLLERRTVDIDCKLLQTKLIIKERTRHVSSSGGGDVSMRQRSAVGGVIGPVTVGAGVDGGETAPSGAGGPAVSPAGAGGPAISPAGAGGPAASPDGAGVEAVARTSAGTDKGYAMAVAGARLEGGPIVDSTPSEASVRRKLRSQRGQHK</sequence>
<feature type="region of interest" description="Disordered" evidence="1">
    <location>
        <begin position="266"/>
        <end position="311"/>
    </location>
</feature>
<accession>A0AAE1UF14</accession>
<feature type="compositionally biased region" description="Basic residues" evidence="1">
    <location>
        <begin position="349"/>
        <end position="360"/>
    </location>
</feature>
<gene>
    <name evidence="2" type="ORF">Pmani_010913</name>
</gene>
<evidence type="ECO:0000313" key="3">
    <source>
        <dbReference type="Proteomes" id="UP001292094"/>
    </source>
</evidence>
<dbReference type="EMBL" id="JAWZYT010000871">
    <property type="protein sequence ID" value="KAK4318066.1"/>
    <property type="molecule type" value="Genomic_DNA"/>
</dbReference>